<dbReference type="InterPro" id="IPR036249">
    <property type="entry name" value="Thioredoxin-like_sf"/>
</dbReference>
<gene>
    <name evidence="5" type="ORF">COO91_05058</name>
</gene>
<feature type="domain" description="Thioredoxin" evidence="4">
    <location>
        <begin position="42"/>
        <end position="194"/>
    </location>
</feature>
<proteinExistence type="predicted"/>
<dbReference type="CDD" id="cd02970">
    <property type="entry name" value="PRX_like2"/>
    <property type="match status" value="1"/>
</dbReference>
<keyword evidence="1" id="KW-0560">Oxidoreductase</keyword>
<evidence type="ECO:0000256" key="3">
    <source>
        <dbReference type="ARBA" id="ARBA00023284"/>
    </source>
</evidence>
<evidence type="ECO:0000256" key="1">
    <source>
        <dbReference type="ARBA" id="ARBA00022559"/>
    </source>
</evidence>
<dbReference type="PANTHER" id="PTHR43110">
    <property type="entry name" value="THIOL PEROXIDASE"/>
    <property type="match status" value="1"/>
</dbReference>
<keyword evidence="2" id="KW-0049">Antioxidant</keyword>
<keyword evidence="1" id="KW-0575">Peroxidase</keyword>
<dbReference type="GO" id="GO:0004601">
    <property type="term" value="F:peroxidase activity"/>
    <property type="evidence" value="ECO:0007669"/>
    <property type="project" value="UniProtKB-KW"/>
</dbReference>
<dbReference type="Pfam" id="PF00578">
    <property type="entry name" value="AhpC-TSA"/>
    <property type="match status" value="1"/>
</dbReference>
<dbReference type="InterPro" id="IPR013766">
    <property type="entry name" value="Thioredoxin_domain"/>
</dbReference>
<dbReference type="AlphaFoldDB" id="A0A2K8SUP4"/>
<reference evidence="5 6" key="1">
    <citation type="submission" date="2017-11" db="EMBL/GenBank/DDBJ databases">
        <title>Complete genome of a free-living desiccation-tolerant cyanobacterium and its photosynthetic adaptation to extreme terrestrial habitat.</title>
        <authorList>
            <person name="Shang J."/>
        </authorList>
    </citation>
    <scope>NUCLEOTIDE SEQUENCE [LARGE SCALE GENOMIC DNA]</scope>
    <source>
        <strain evidence="5 6">CCNUN1</strain>
    </source>
</reference>
<dbReference type="Gene3D" id="3.40.30.10">
    <property type="entry name" value="Glutaredoxin"/>
    <property type="match status" value="1"/>
</dbReference>
<name>A0A2K8SUP4_9NOSO</name>
<protein>
    <submittedName>
        <fullName evidence="5">Peroxiredoxin</fullName>
    </submittedName>
</protein>
<dbReference type="InterPro" id="IPR000866">
    <property type="entry name" value="AhpC/TSA"/>
</dbReference>
<dbReference type="PROSITE" id="PS51352">
    <property type="entry name" value="THIOREDOXIN_2"/>
    <property type="match status" value="1"/>
</dbReference>
<evidence type="ECO:0000313" key="5">
    <source>
        <dbReference type="EMBL" id="AUB39070.1"/>
    </source>
</evidence>
<dbReference type="KEGG" id="nfl:COO91_05058"/>
<sequence>MTIQNLKSKIQNGIMLTSTDFSGLLNERFFRNLLPVPATNKLRLGVGTPDFQLPDITNGTLVKLSDYKGKQPVLLAFTRIFTEKQYCPFCFPHIKALNENYEQFKNRGIEVLMITSTDERQSQIVVRDLSLKMPLLSDPSCRVFRTYQVGQALGAPLPAQFVLDKEGKLHYWHLFSFLDHNASVETLLKQFNSV</sequence>
<dbReference type="EMBL" id="CP024785">
    <property type="protein sequence ID" value="AUB39070.1"/>
    <property type="molecule type" value="Genomic_DNA"/>
</dbReference>
<keyword evidence="6" id="KW-1185">Reference proteome</keyword>
<keyword evidence="3" id="KW-0676">Redox-active center</keyword>
<organism evidence="5 6">
    <name type="scientific">Nostoc flagelliforme CCNUN1</name>
    <dbReference type="NCBI Taxonomy" id="2038116"/>
    <lineage>
        <taxon>Bacteria</taxon>
        <taxon>Bacillati</taxon>
        <taxon>Cyanobacteriota</taxon>
        <taxon>Cyanophyceae</taxon>
        <taxon>Nostocales</taxon>
        <taxon>Nostocaceae</taxon>
        <taxon>Nostoc</taxon>
    </lineage>
</organism>
<dbReference type="SUPFAM" id="SSF52833">
    <property type="entry name" value="Thioredoxin-like"/>
    <property type="match status" value="1"/>
</dbReference>
<evidence type="ECO:0000256" key="2">
    <source>
        <dbReference type="ARBA" id="ARBA00022862"/>
    </source>
</evidence>
<dbReference type="PANTHER" id="PTHR43110:SF1">
    <property type="entry name" value="THIOL PEROXIDASE"/>
    <property type="match status" value="1"/>
</dbReference>
<evidence type="ECO:0000313" key="6">
    <source>
        <dbReference type="Proteomes" id="UP000232003"/>
    </source>
</evidence>
<dbReference type="InterPro" id="IPR050455">
    <property type="entry name" value="Tpx_Peroxidase_subfamily"/>
</dbReference>
<dbReference type="Proteomes" id="UP000232003">
    <property type="component" value="Chromosome"/>
</dbReference>
<evidence type="ECO:0000259" key="4">
    <source>
        <dbReference type="PROSITE" id="PS51352"/>
    </source>
</evidence>
<accession>A0A2K8SUP4</accession>